<comment type="caution">
    <text evidence="6">The sequence shown here is derived from an EMBL/GenBank/DDBJ whole genome shotgun (WGS) entry which is preliminary data.</text>
</comment>
<feature type="region of interest" description="Disordered" evidence="4">
    <location>
        <begin position="287"/>
        <end position="335"/>
    </location>
</feature>
<dbReference type="EMBL" id="JABDTM020026053">
    <property type="protein sequence ID" value="KAH0812436.1"/>
    <property type="molecule type" value="Genomic_DNA"/>
</dbReference>
<accession>A0A8J6LGN6</accession>
<evidence type="ECO:0000256" key="4">
    <source>
        <dbReference type="SAM" id="MobiDB-lite"/>
    </source>
</evidence>
<dbReference type="SUPFAM" id="SSF55785">
    <property type="entry name" value="PYP-like sensor domain (PAS domain)"/>
    <property type="match status" value="1"/>
</dbReference>
<evidence type="ECO:0000259" key="5">
    <source>
        <dbReference type="PROSITE" id="PS50112"/>
    </source>
</evidence>
<sequence>MNVLKSLLLLSDRSFLVANSREGQCHIIYCSDGFCRLSGYSRAEVMQRPASCEFLCGPLTSQQAVGSLREALQEGVEKHAEILYYRKDGSKFLCSEVIAPIRSEVDDISLIIINFEDLTAAPTASLESSPVGKPRLSKFDRARASFRQSLRLGSNLRGRGLRLAGYLTPPSDVTAAEEEADTLEQCPLTSNSPTPILEQTWVSKTEVPTATTHTTIPVPPQPKEYTALAISHSAPTSHQASFERGESVERSRPPINSSSRHQTPNKVSHATSLDAIARRQCFRTGYPTVSVSNKPHLSKQFPNVSSESDLQRYRTAPQSHDRKSPSLSNPTDSLKQKVCPQFSFQDNGSAKYFQSGIHTPKMGEKVAQVSDLGREGAARAAPSTIDNKADLCSSVGGSSSSMCRLLKRITSPYRKILTFAASKIDPIRWECSRERHAQSSSSSPRWIRESAGKVNARVKCDTGTMLIKNQKMDEVNTENINIIKKIIDDFEHNSPGKASKRGRRCRGCKISRSDSLIHRYRRCQISPKSGGSLDGAFFRVRCRADSLDDFVRSEDEVYINFVENGDDNGNADANAFKPRIRKSFLKANNVAVDEVKAYMESKNHQERVSKNVKEVRRGMKWLF</sequence>
<organism evidence="6 7">
    <name type="scientific">Tenebrio molitor</name>
    <name type="common">Yellow mealworm beetle</name>
    <dbReference type="NCBI Taxonomy" id="7067"/>
    <lineage>
        <taxon>Eukaryota</taxon>
        <taxon>Metazoa</taxon>
        <taxon>Ecdysozoa</taxon>
        <taxon>Arthropoda</taxon>
        <taxon>Hexapoda</taxon>
        <taxon>Insecta</taxon>
        <taxon>Pterygota</taxon>
        <taxon>Neoptera</taxon>
        <taxon>Endopterygota</taxon>
        <taxon>Coleoptera</taxon>
        <taxon>Polyphaga</taxon>
        <taxon>Cucujiformia</taxon>
        <taxon>Tenebrionidae</taxon>
        <taxon>Tenebrio</taxon>
    </lineage>
</organism>
<dbReference type="PROSITE" id="PS50112">
    <property type="entry name" value="PAS"/>
    <property type="match status" value="1"/>
</dbReference>
<reference evidence="6" key="1">
    <citation type="journal article" date="2020" name="J Insects Food Feed">
        <title>The yellow mealworm (Tenebrio molitor) genome: a resource for the emerging insects as food and feed industry.</title>
        <authorList>
            <person name="Eriksson T."/>
            <person name="Andere A."/>
            <person name="Kelstrup H."/>
            <person name="Emery V."/>
            <person name="Picard C."/>
        </authorList>
    </citation>
    <scope>NUCLEOTIDE SEQUENCE</scope>
    <source>
        <strain evidence="6">Stoneville</strain>
        <tissue evidence="6">Whole head</tissue>
    </source>
</reference>
<evidence type="ECO:0000256" key="2">
    <source>
        <dbReference type="ARBA" id="ARBA00022643"/>
    </source>
</evidence>
<feature type="region of interest" description="Disordered" evidence="4">
    <location>
        <begin position="230"/>
        <end position="272"/>
    </location>
</feature>
<feature type="compositionally biased region" description="Basic and acidic residues" evidence="4">
    <location>
        <begin position="241"/>
        <end position="252"/>
    </location>
</feature>
<dbReference type="InterPro" id="IPR035965">
    <property type="entry name" value="PAS-like_dom_sf"/>
</dbReference>
<proteinExistence type="predicted"/>
<name>A0A8J6LGN6_TENMO</name>
<evidence type="ECO:0000313" key="6">
    <source>
        <dbReference type="EMBL" id="KAH0812436.1"/>
    </source>
</evidence>
<gene>
    <name evidence="6" type="ORF">GEV33_010354</name>
</gene>
<evidence type="ECO:0000256" key="3">
    <source>
        <dbReference type="ARBA" id="ARBA00022991"/>
    </source>
</evidence>
<dbReference type="AlphaFoldDB" id="A0A8J6LGN6"/>
<evidence type="ECO:0000256" key="1">
    <source>
        <dbReference type="ARBA" id="ARBA00022630"/>
    </source>
</evidence>
<dbReference type="GO" id="GO:0005634">
    <property type="term" value="C:nucleus"/>
    <property type="evidence" value="ECO:0007669"/>
    <property type="project" value="TreeGrafter"/>
</dbReference>
<dbReference type="PANTHER" id="PTHR47429:SF2">
    <property type="entry name" value="PROTEIN TWIN LOV 1"/>
    <property type="match status" value="1"/>
</dbReference>
<feature type="compositionally biased region" description="Polar residues" evidence="4">
    <location>
        <begin position="287"/>
        <end position="308"/>
    </location>
</feature>
<protein>
    <recommendedName>
        <fullName evidence="5">PAS domain-containing protein</fullName>
    </recommendedName>
</protein>
<feature type="domain" description="PAS" evidence="5">
    <location>
        <begin position="1"/>
        <end position="79"/>
    </location>
</feature>
<dbReference type="Proteomes" id="UP000719412">
    <property type="component" value="Unassembled WGS sequence"/>
</dbReference>
<feature type="compositionally biased region" description="Polar residues" evidence="4">
    <location>
        <begin position="254"/>
        <end position="271"/>
    </location>
</feature>
<evidence type="ECO:0000313" key="7">
    <source>
        <dbReference type="Proteomes" id="UP000719412"/>
    </source>
</evidence>
<dbReference type="Gene3D" id="3.30.450.20">
    <property type="entry name" value="PAS domain"/>
    <property type="match status" value="1"/>
</dbReference>
<dbReference type="PANTHER" id="PTHR47429">
    <property type="entry name" value="PROTEIN TWIN LOV 1"/>
    <property type="match status" value="1"/>
</dbReference>
<keyword evidence="1" id="KW-0285">Flavoprotein</keyword>
<dbReference type="Pfam" id="PF13426">
    <property type="entry name" value="PAS_9"/>
    <property type="match status" value="1"/>
</dbReference>
<keyword evidence="7" id="KW-1185">Reference proteome</keyword>
<dbReference type="NCBIfam" id="TIGR00229">
    <property type="entry name" value="sensory_box"/>
    <property type="match status" value="1"/>
</dbReference>
<reference evidence="6" key="2">
    <citation type="submission" date="2021-08" db="EMBL/GenBank/DDBJ databases">
        <authorList>
            <person name="Eriksson T."/>
        </authorList>
    </citation>
    <scope>NUCLEOTIDE SEQUENCE</scope>
    <source>
        <strain evidence="6">Stoneville</strain>
        <tissue evidence="6">Whole head</tissue>
    </source>
</reference>
<keyword evidence="3" id="KW-0157">Chromophore</keyword>
<keyword evidence="2" id="KW-0288">FMN</keyword>
<dbReference type="CDD" id="cd00130">
    <property type="entry name" value="PAS"/>
    <property type="match status" value="1"/>
</dbReference>
<dbReference type="InterPro" id="IPR000014">
    <property type="entry name" value="PAS"/>
</dbReference>